<dbReference type="EMBL" id="RRYP01002748">
    <property type="protein sequence ID" value="TNV84456.1"/>
    <property type="molecule type" value="Genomic_DNA"/>
</dbReference>
<dbReference type="AlphaFoldDB" id="A0A8J8T7M6"/>
<evidence type="ECO:0000313" key="2">
    <source>
        <dbReference type="Proteomes" id="UP000785679"/>
    </source>
</evidence>
<organism evidence="1 2">
    <name type="scientific">Halteria grandinella</name>
    <dbReference type="NCBI Taxonomy" id="5974"/>
    <lineage>
        <taxon>Eukaryota</taxon>
        <taxon>Sar</taxon>
        <taxon>Alveolata</taxon>
        <taxon>Ciliophora</taxon>
        <taxon>Intramacronucleata</taxon>
        <taxon>Spirotrichea</taxon>
        <taxon>Stichotrichia</taxon>
        <taxon>Sporadotrichida</taxon>
        <taxon>Halteriidae</taxon>
        <taxon>Halteria</taxon>
    </lineage>
</organism>
<proteinExistence type="predicted"/>
<comment type="caution">
    <text evidence="1">The sequence shown here is derived from an EMBL/GenBank/DDBJ whole genome shotgun (WGS) entry which is preliminary data.</text>
</comment>
<dbReference type="Proteomes" id="UP000785679">
    <property type="component" value="Unassembled WGS sequence"/>
</dbReference>
<sequence>MFDYIRLIFIYRHKPFIFNIQSHNLSLSCVSPFLFHRIFDETSLCSLRSDITHLYLSILCQMSFGANANF</sequence>
<evidence type="ECO:0000313" key="1">
    <source>
        <dbReference type="EMBL" id="TNV84456.1"/>
    </source>
</evidence>
<name>A0A8J8T7M6_HALGN</name>
<accession>A0A8J8T7M6</accession>
<protein>
    <submittedName>
        <fullName evidence="1">Uncharacterized protein</fullName>
    </submittedName>
</protein>
<reference evidence="1" key="1">
    <citation type="submission" date="2019-06" db="EMBL/GenBank/DDBJ databases">
        <authorList>
            <person name="Zheng W."/>
        </authorList>
    </citation>
    <scope>NUCLEOTIDE SEQUENCE</scope>
    <source>
        <strain evidence="1">QDHG01</strain>
    </source>
</reference>
<gene>
    <name evidence="1" type="ORF">FGO68_gene2329</name>
</gene>
<keyword evidence="2" id="KW-1185">Reference proteome</keyword>
<dbReference type="PROSITE" id="PS51257">
    <property type="entry name" value="PROKAR_LIPOPROTEIN"/>
    <property type="match status" value="1"/>
</dbReference>